<dbReference type="PANTHER" id="PTHR46959:SF2">
    <property type="entry name" value="SULFOQUINOVOSIDASE"/>
    <property type="match status" value="1"/>
</dbReference>
<dbReference type="RefSeq" id="WP_216150574.1">
    <property type="nucleotide sequence ID" value="NZ_JAHLDV010000042.1"/>
</dbReference>
<dbReference type="EMBL" id="JAHLDV010000042">
    <property type="protein sequence ID" value="MBU3160997.1"/>
    <property type="molecule type" value="Genomic_DNA"/>
</dbReference>
<keyword evidence="6" id="KW-1185">Reference proteome</keyword>
<keyword evidence="1 5" id="KW-0326">Glycosidase</keyword>
<feature type="domain" description="Glycoside hydrolase family 31 N-terminal" evidence="3">
    <location>
        <begin position="54"/>
        <end position="149"/>
    </location>
</feature>
<evidence type="ECO:0000256" key="1">
    <source>
        <dbReference type="RuleBase" id="RU361185"/>
    </source>
</evidence>
<feature type="domain" description="Glycoside hydrolase family 31 TIM barrel" evidence="2">
    <location>
        <begin position="254"/>
        <end position="549"/>
    </location>
</feature>
<evidence type="ECO:0000313" key="5">
    <source>
        <dbReference type="EMBL" id="MBU3160997.1"/>
    </source>
</evidence>
<dbReference type="CDD" id="cd14752">
    <property type="entry name" value="GH31_N"/>
    <property type="match status" value="1"/>
</dbReference>
<dbReference type="InterPro" id="IPR025887">
    <property type="entry name" value="Glyco_hydro_31_N_dom"/>
</dbReference>
<dbReference type="GO" id="GO:0004558">
    <property type="term" value="F:alpha-1,4-glucosidase activity"/>
    <property type="evidence" value="ECO:0007669"/>
    <property type="project" value="UniProtKB-EC"/>
</dbReference>
<evidence type="ECO:0000259" key="2">
    <source>
        <dbReference type="Pfam" id="PF01055"/>
    </source>
</evidence>
<dbReference type="InterPro" id="IPR000322">
    <property type="entry name" value="Glyco_hydro_31_TIM"/>
</dbReference>
<dbReference type="Pfam" id="PF01055">
    <property type="entry name" value="Glyco_hydro_31_2nd"/>
    <property type="match status" value="1"/>
</dbReference>
<dbReference type="CDD" id="cd06594">
    <property type="entry name" value="GH31_glucosidase_YihQ"/>
    <property type="match status" value="1"/>
</dbReference>
<accession>A0ABS6BVP6</accession>
<dbReference type="PANTHER" id="PTHR46959">
    <property type="entry name" value="SULFOQUINOVOSIDASE"/>
    <property type="match status" value="1"/>
</dbReference>
<dbReference type="Proteomes" id="UP000776252">
    <property type="component" value="Unassembled WGS sequence"/>
</dbReference>
<protein>
    <submittedName>
        <fullName evidence="5">Alpha-glucosidase</fullName>
        <ecNumber evidence="5">3.2.1.20</ecNumber>
    </submittedName>
</protein>
<comment type="similarity">
    <text evidence="1">Belongs to the glycosyl hydrolase 31 family.</text>
</comment>
<feature type="domain" description="Glycosyl hydrolase family 31 C-terminal" evidence="4">
    <location>
        <begin position="572"/>
        <end position="654"/>
    </location>
</feature>
<dbReference type="InterPro" id="IPR044112">
    <property type="entry name" value="YihQ_TIM-like"/>
</dbReference>
<sequence length="672" mass="77600">MKLVQRENGFSIVVNDKEIIEHSIENPCIYVGKGKGTYDMFRGNFKVKDYICEKIGLNDFEISVENSRVIVTFSNKGLNAIKVLFIEEDGRTVVKFLENPDNFNRFWLRLKAEKEEHIYGCGEQFSDFDLRGKNYPLWTSEQGVGRNKNTYTTFMAESMDQAGGDYYTTFFPEPTFISTRKYYCHINNSAYMDFDFSHENFHELQIWDMPEEIIFETGETYLDLVGKLTALLGRQPELPEWVYKGVWLGIQGGTEVALKKLENVVEKGVKVSGIWAQDWEGIRMTSFGKRLMWNWVWDKKLYPGLQEEIKKLRERGIRVLGYINPYVAIEGSLFKEASEKGYLAKNKEGKDYLVEFGEFYAGVVDFTIPRACVWYKEVIKKEMIEFGLSGWMADFGEYLPTDVVLNNGVSAEIMHNAWPAMWAQINREAIEEAGKLDDVTFFMRAGGTGSQKYSTMMWAGDQNVDWSLDDGLASVIPAALSLGMTGCGLHHSDIGGYTTLFEMKRTKELFIRWAEMAAFTPVMRTHEGNRPEANWQFDSDDETIYHFAKMSMVYTNLAPYTKELVKENSNKGIPVQRPLFMHYENDERSYSIKYEYLYGRDILVAPVYEPGKTKWNVYLPEDKWVHLWTGKEYSGGDIEVSVPLGQPAVFYRKESEHVELFKKIGEVKHMGF</sequence>
<evidence type="ECO:0000259" key="4">
    <source>
        <dbReference type="Pfam" id="PF21365"/>
    </source>
</evidence>
<keyword evidence="1 5" id="KW-0378">Hydrolase</keyword>
<dbReference type="NCBIfam" id="NF007746">
    <property type="entry name" value="PRK10426.1"/>
    <property type="match status" value="1"/>
</dbReference>
<dbReference type="Pfam" id="PF13802">
    <property type="entry name" value="Gal_mutarotas_2"/>
    <property type="match status" value="1"/>
</dbReference>
<name>A0ABS6BVP6_9CLOT</name>
<gene>
    <name evidence="5" type="ORF">KPL37_14825</name>
</gene>
<dbReference type="InterPro" id="IPR052990">
    <property type="entry name" value="Sulfoquinovosidase_GH31"/>
</dbReference>
<evidence type="ECO:0000259" key="3">
    <source>
        <dbReference type="Pfam" id="PF13802"/>
    </source>
</evidence>
<organism evidence="5 6">
    <name type="scientific">Clostridium frigoris</name>
    <dbReference type="NCBI Taxonomy" id="205327"/>
    <lineage>
        <taxon>Bacteria</taxon>
        <taxon>Bacillati</taxon>
        <taxon>Bacillota</taxon>
        <taxon>Clostridia</taxon>
        <taxon>Eubacteriales</taxon>
        <taxon>Clostridiaceae</taxon>
        <taxon>Clostridium</taxon>
    </lineage>
</organism>
<reference evidence="5 6" key="1">
    <citation type="submission" date="2021-06" db="EMBL/GenBank/DDBJ databases">
        <title>Clostridia strains as spoilage organisms.</title>
        <authorList>
            <person name="Wambui J."/>
            <person name="Stephan R."/>
            <person name="Stevens M.J.A."/>
        </authorList>
    </citation>
    <scope>NUCLEOTIDE SEQUENCE [LARGE SCALE GENOMIC DNA]</scope>
    <source>
        <strain evidence="5 6">DSM 14204</strain>
    </source>
</reference>
<dbReference type="Pfam" id="PF21365">
    <property type="entry name" value="Glyco_hydro_31_3rd"/>
    <property type="match status" value="1"/>
</dbReference>
<dbReference type="InterPro" id="IPR048395">
    <property type="entry name" value="Glyco_hydro_31_C"/>
</dbReference>
<comment type="caution">
    <text evidence="5">The sequence shown here is derived from an EMBL/GenBank/DDBJ whole genome shotgun (WGS) entry which is preliminary data.</text>
</comment>
<proteinExistence type="inferred from homology"/>
<dbReference type="EC" id="3.2.1.20" evidence="5"/>
<evidence type="ECO:0000313" key="6">
    <source>
        <dbReference type="Proteomes" id="UP000776252"/>
    </source>
</evidence>